<evidence type="ECO:0000256" key="6">
    <source>
        <dbReference type="ARBA" id="ARBA00022741"/>
    </source>
</evidence>
<dbReference type="InterPro" id="IPR023298">
    <property type="entry name" value="ATPase_P-typ_TM_dom_sf"/>
</dbReference>
<feature type="transmembrane region" description="Helical" evidence="12">
    <location>
        <begin position="766"/>
        <end position="786"/>
    </location>
</feature>
<evidence type="ECO:0000313" key="14">
    <source>
        <dbReference type="EMBL" id="MFC4023209.1"/>
    </source>
</evidence>
<organism evidence="14 15">
    <name type="scientific">Oceanobacillus longus</name>
    <dbReference type="NCBI Taxonomy" id="930120"/>
    <lineage>
        <taxon>Bacteria</taxon>
        <taxon>Bacillati</taxon>
        <taxon>Bacillota</taxon>
        <taxon>Bacilli</taxon>
        <taxon>Bacillales</taxon>
        <taxon>Bacillaceae</taxon>
        <taxon>Oceanobacillus</taxon>
    </lineage>
</organism>
<evidence type="ECO:0000313" key="15">
    <source>
        <dbReference type="Proteomes" id="UP001595772"/>
    </source>
</evidence>
<feature type="transmembrane region" description="Helical" evidence="12">
    <location>
        <begin position="717"/>
        <end position="738"/>
    </location>
</feature>
<comment type="caution">
    <text evidence="14">The sequence shown here is derived from an EMBL/GenBank/DDBJ whole genome shotgun (WGS) entry which is preliminary data.</text>
</comment>
<keyword evidence="4" id="KW-0597">Phosphoprotein</keyword>
<comment type="subcellular location">
    <subcellularLocation>
        <location evidence="1">Membrane</location>
        <topology evidence="1">Multi-pass membrane protein</topology>
    </subcellularLocation>
</comment>
<feature type="transmembrane region" description="Helical" evidence="12">
    <location>
        <begin position="244"/>
        <end position="264"/>
    </location>
</feature>
<dbReference type="PANTHER" id="PTHR43294:SF20">
    <property type="entry name" value="P-TYPE ATPASE"/>
    <property type="match status" value="1"/>
</dbReference>
<keyword evidence="9 12" id="KW-1133">Transmembrane helix</keyword>
<feature type="transmembrane region" description="Helical" evidence="12">
    <location>
        <begin position="270"/>
        <end position="296"/>
    </location>
</feature>
<keyword evidence="7" id="KW-0067">ATP-binding</keyword>
<comment type="similarity">
    <text evidence="2">Belongs to the cation transport ATPase (P-type) (TC 3.A.3) family. Type IIA subfamily.</text>
</comment>
<feature type="transmembrane region" description="Helical" evidence="12">
    <location>
        <begin position="56"/>
        <end position="74"/>
    </location>
</feature>
<evidence type="ECO:0000256" key="5">
    <source>
        <dbReference type="ARBA" id="ARBA00022692"/>
    </source>
</evidence>
<reference evidence="15" key="1">
    <citation type="journal article" date="2019" name="Int. J. Syst. Evol. Microbiol.">
        <title>The Global Catalogue of Microorganisms (GCM) 10K type strain sequencing project: providing services to taxonomists for standard genome sequencing and annotation.</title>
        <authorList>
            <consortium name="The Broad Institute Genomics Platform"/>
            <consortium name="The Broad Institute Genome Sequencing Center for Infectious Disease"/>
            <person name="Wu L."/>
            <person name="Ma J."/>
        </authorList>
    </citation>
    <scope>NUCLEOTIDE SEQUENCE [LARGE SCALE GENOMIC DNA]</scope>
    <source>
        <strain evidence="15">IBRC-M 10703</strain>
    </source>
</reference>
<dbReference type="PRINTS" id="PR00119">
    <property type="entry name" value="CATATPASE"/>
</dbReference>
<dbReference type="SMART" id="SM00831">
    <property type="entry name" value="Cation_ATPase_N"/>
    <property type="match status" value="1"/>
</dbReference>
<dbReference type="InterPro" id="IPR059000">
    <property type="entry name" value="ATPase_P-type_domA"/>
</dbReference>
<dbReference type="InterPro" id="IPR044492">
    <property type="entry name" value="P_typ_ATPase_HD_dom"/>
</dbReference>
<sequence length="884" mass="97520">MNWYQLDAEKVEQKLLVTANRGLTAKQAEERRKQYGENILEAKKNTSKWLIFLKQFQDFMVIVLLAATLIAGLLGEFIDAIAIMIIVFINGFIGFFQEQKAENSLEKLKELSAPIANVLRNEKWEKITSRDVVVGDIVKINSGDRIPADIRIVKSNSMETEESTLTGESLPVSKHATEIKKDNLDVQDQANMGFMGTLVTRGSGVGIVVGTGMNTVMGQIASLMANTKKMVTPLEMKLAELGKILIVVALLLTVLVAGLGIIQGHPMYEMFLAGVSLAVAAIPEGLPAIVTVALSLGVQRMIRKKAIVRKLSAVETLGCASVICSDKTGTMTENQMTVKEIYLNGDYLYVSGDGYQIQGDYFLDRKKVDRSYPNLENMLLNGMLCNNAILNVKKGKNYIDGDPTDGALLVAARKMGLTVDFGDAYRIVKEFPFDSDRKRMSVVVEDKNQMRFLITKGAPDVLLPRSSYYLDKDGRKLLKNQNKVQIENAINEMAGKALRTIAISMKSISANTSLDSTLLEDELTFIGLYGLMDPPRKEVKTAIRECREAGIKTVMITGDHVNTARAIAKNLNLLPENGLVLEGHQLNNMTSEDLGNIIDDTYVFARVTPEHKLKIVKAFQEKGHIVAMTGDGVNDAPAIKASDIGISMGISGTDVTKEASSLILMDDNFATIKSAIQEGRNIYENIRKFIRYLLASNVGEILVMLFAMLLALPLPLIPVQILWVNLVTDGLPAMALGLDKAEGDVMKRSPRNPREGIFSRGLGYKIISRGILIGLVTLIGFVVTYQNNPDNLIFAQTTAFTTLVLAQLIHVFDCRSEHSIFSRNPFENIYLIFAVLSSLLLLLVVIYWPPLQPIFHTVSLAFRDWMLIVALAAIPTVLFGFTKK</sequence>
<dbReference type="PROSITE" id="PS00154">
    <property type="entry name" value="ATPASE_E1_E2"/>
    <property type="match status" value="1"/>
</dbReference>
<keyword evidence="6" id="KW-0547">Nucleotide-binding</keyword>
<evidence type="ECO:0000256" key="3">
    <source>
        <dbReference type="ARBA" id="ARBA00022448"/>
    </source>
</evidence>
<dbReference type="SFLD" id="SFLDS00003">
    <property type="entry name" value="Haloacid_Dehalogenase"/>
    <property type="match status" value="1"/>
</dbReference>
<dbReference type="PRINTS" id="PR00120">
    <property type="entry name" value="HATPASE"/>
</dbReference>
<feature type="transmembrane region" description="Helical" evidence="12">
    <location>
        <begin position="689"/>
        <end position="711"/>
    </location>
</feature>
<dbReference type="NCBIfam" id="TIGR01494">
    <property type="entry name" value="ATPase_P-type"/>
    <property type="match status" value="4"/>
</dbReference>
<evidence type="ECO:0000256" key="12">
    <source>
        <dbReference type="SAM" id="Phobius"/>
    </source>
</evidence>
<evidence type="ECO:0000256" key="7">
    <source>
        <dbReference type="ARBA" id="ARBA00022840"/>
    </source>
</evidence>
<keyword evidence="5 12" id="KW-0812">Transmembrane</keyword>
<keyword evidence="3" id="KW-0813">Transport</keyword>
<dbReference type="Proteomes" id="UP001595772">
    <property type="component" value="Unassembled WGS sequence"/>
</dbReference>
<dbReference type="EMBL" id="JBHSAO010000001">
    <property type="protein sequence ID" value="MFC4023209.1"/>
    <property type="molecule type" value="Genomic_DNA"/>
</dbReference>
<evidence type="ECO:0000256" key="8">
    <source>
        <dbReference type="ARBA" id="ARBA00022967"/>
    </source>
</evidence>
<dbReference type="Gene3D" id="3.40.1110.10">
    <property type="entry name" value="Calcium-transporting ATPase, cytoplasmic domain N"/>
    <property type="match status" value="1"/>
</dbReference>
<dbReference type="InterPro" id="IPR004014">
    <property type="entry name" value="ATPase_P-typ_cation-transptr_N"/>
</dbReference>
<dbReference type="Pfam" id="PF00690">
    <property type="entry name" value="Cation_ATPase_N"/>
    <property type="match status" value="1"/>
</dbReference>
<dbReference type="SUPFAM" id="SSF81653">
    <property type="entry name" value="Calcium ATPase, transduction domain A"/>
    <property type="match status" value="1"/>
</dbReference>
<dbReference type="SUPFAM" id="SSF81665">
    <property type="entry name" value="Calcium ATPase, transmembrane domain M"/>
    <property type="match status" value="1"/>
</dbReference>
<dbReference type="InterPro" id="IPR023299">
    <property type="entry name" value="ATPase_P-typ_cyto_dom_N"/>
</dbReference>
<dbReference type="RefSeq" id="WP_379495681.1">
    <property type="nucleotide sequence ID" value="NZ_JBHSAO010000001.1"/>
</dbReference>
<feature type="transmembrane region" description="Helical" evidence="12">
    <location>
        <begin position="860"/>
        <end position="881"/>
    </location>
</feature>
<proteinExistence type="inferred from homology"/>
<dbReference type="InterPro" id="IPR050510">
    <property type="entry name" value="Cation_transp_ATPase_P-type"/>
</dbReference>
<dbReference type="SUPFAM" id="SSF81660">
    <property type="entry name" value="Metal cation-transporting ATPase, ATP-binding domain N"/>
    <property type="match status" value="1"/>
</dbReference>
<dbReference type="InterPro" id="IPR018303">
    <property type="entry name" value="ATPase_P-typ_P_site"/>
</dbReference>
<feature type="transmembrane region" description="Helical" evidence="12">
    <location>
        <begin position="792"/>
        <end position="809"/>
    </location>
</feature>
<dbReference type="Gene3D" id="3.40.50.1000">
    <property type="entry name" value="HAD superfamily/HAD-like"/>
    <property type="match status" value="1"/>
</dbReference>
<dbReference type="Gene3D" id="1.20.1110.10">
    <property type="entry name" value="Calcium-transporting ATPase, transmembrane domain"/>
    <property type="match status" value="1"/>
</dbReference>
<dbReference type="Pfam" id="PF00122">
    <property type="entry name" value="E1-E2_ATPase"/>
    <property type="match status" value="1"/>
</dbReference>
<evidence type="ECO:0000256" key="1">
    <source>
        <dbReference type="ARBA" id="ARBA00004141"/>
    </source>
</evidence>
<accession>A0ABV8GTI8</accession>
<dbReference type="SFLD" id="SFLDG00002">
    <property type="entry name" value="C1.7:_P-type_atpase_like"/>
    <property type="match status" value="1"/>
</dbReference>
<evidence type="ECO:0000256" key="11">
    <source>
        <dbReference type="ARBA" id="ARBA00023136"/>
    </source>
</evidence>
<evidence type="ECO:0000256" key="2">
    <source>
        <dbReference type="ARBA" id="ARBA00005675"/>
    </source>
</evidence>
<keyword evidence="11 12" id="KW-0472">Membrane</keyword>
<feature type="transmembrane region" description="Helical" evidence="12">
    <location>
        <begin position="829"/>
        <end position="848"/>
    </location>
</feature>
<dbReference type="SFLD" id="SFLDF00027">
    <property type="entry name" value="p-type_atpase"/>
    <property type="match status" value="1"/>
</dbReference>
<dbReference type="Pfam" id="PF00689">
    <property type="entry name" value="Cation_ATPase_C"/>
    <property type="match status" value="1"/>
</dbReference>
<dbReference type="InterPro" id="IPR023214">
    <property type="entry name" value="HAD_sf"/>
</dbReference>
<evidence type="ECO:0000256" key="4">
    <source>
        <dbReference type="ARBA" id="ARBA00022553"/>
    </source>
</evidence>
<evidence type="ECO:0000259" key="13">
    <source>
        <dbReference type="SMART" id="SM00831"/>
    </source>
</evidence>
<dbReference type="Pfam" id="PF13246">
    <property type="entry name" value="Cation_ATPase"/>
    <property type="match status" value="1"/>
</dbReference>
<dbReference type="InterPro" id="IPR001757">
    <property type="entry name" value="P_typ_ATPase"/>
</dbReference>
<gene>
    <name evidence="14" type="ORF">ACFOUV_05165</name>
</gene>
<dbReference type="InterPro" id="IPR036412">
    <property type="entry name" value="HAD-like_sf"/>
</dbReference>
<feature type="domain" description="Cation-transporting P-type ATPase N-terminal" evidence="13">
    <location>
        <begin position="2"/>
        <end position="76"/>
    </location>
</feature>
<name>A0ABV8GTI8_9BACI</name>
<dbReference type="SUPFAM" id="SSF56784">
    <property type="entry name" value="HAD-like"/>
    <property type="match status" value="1"/>
</dbReference>
<evidence type="ECO:0000256" key="10">
    <source>
        <dbReference type="ARBA" id="ARBA00023065"/>
    </source>
</evidence>
<keyword evidence="10" id="KW-0406">Ion transport</keyword>
<dbReference type="PANTHER" id="PTHR43294">
    <property type="entry name" value="SODIUM/POTASSIUM-TRANSPORTING ATPASE SUBUNIT ALPHA"/>
    <property type="match status" value="1"/>
</dbReference>
<keyword evidence="8" id="KW-1278">Translocase</keyword>
<protein>
    <submittedName>
        <fullName evidence="14">Cation-translocating P-type ATPase</fullName>
    </submittedName>
</protein>
<dbReference type="InterPro" id="IPR008250">
    <property type="entry name" value="ATPase_P-typ_transduc_dom_A_sf"/>
</dbReference>
<dbReference type="InterPro" id="IPR006068">
    <property type="entry name" value="ATPase_P-typ_cation-transptr_C"/>
</dbReference>
<keyword evidence="15" id="KW-1185">Reference proteome</keyword>
<evidence type="ECO:0000256" key="9">
    <source>
        <dbReference type="ARBA" id="ARBA00022989"/>
    </source>
</evidence>
<dbReference type="Gene3D" id="2.70.150.10">
    <property type="entry name" value="Calcium-transporting ATPase, cytoplasmic transduction domain A"/>
    <property type="match status" value="1"/>
</dbReference>